<keyword evidence="2" id="KW-0472">Membrane</keyword>
<keyword evidence="3" id="KW-0614">Plasmid</keyword>
<dbReference type="Proteomes" id="UP000825100">
    <property type="component" value="Plasmid WDN19_con2"/>
</dbReference>
<keyword evidence="4" id="KW-1185">Reference proteome</keyword>
<geneLocation type="plasmid" evidence="3 4">
    <name>WDN19_con2</name>
</geneLocation>
<evidence type="ECO:0000256" key="1">
    <source>
        <dbReference type="SAM" id="Coils"/>
    </source>
</evidence>
<evidence type="ECO:0000313" key="4">
    <source>
        <dbReference type="Proteomes" id="UP000825100"/>
    </source>
</evidence>
<evidence type="ECO:0000313" key="3">
    <source>
        <dbReference type="EMBL" id="BCX31555.1"/>
    </source>
</evidence>
<feature type="transmembrane region" description="Helical" evidence="2">
    <location>
        <begin position="12"/>
        <end position="34"/>
    </location>
</feature>
<keyword evidence="2" id="KW-0812">Transmembrane</keyword>
<reference evidence="3 4" key="1">
    <citation type="submission" date="2021-05" db="EMBL/GenBank/DDBJ databases">
        <title>Complete Genome Sequence of Latilactobacillus sp. Strain WDN19, a High D-Aspartate-producing Lactic Acid Bacterium Isolated from a Japanese Pickle.</title>
        <authorList>
            <person name="Kajitani K."/>
            <person name="Takahashi S."/>
        </authorList>
    </citation>
    <scope>NUCLEOTIDE SEQUENCE [LARGE SCALE GENOMIC DNA]</scope>
    <source>
        <strain evidence="3 4">WDN19</strain>
        <plasmid evidence="3 4">WDN19_con2</plasmid>
    </source>
</reference>
<accession>A0ABM7QWV4</accession>
<gene>
    <name evidence="3" type="ORF">LTWDN19_21220</name>
</gene>
<dbReference type="RefSeq" id="WP_089535214.1">
    <property type="nucleotide sequence ID" value="NZ_AP024686.1"/>
</dbReference>
<evidence type="ECO:0008006" key="5">
    <source>
        <dbReference type="Google" id="ProtNLM"/>
    </source>
</evidence>
<evidence type="ECO:0000256" key="2">
    <source>
        <dbReference type="SAM" id="Phobius"/>
    </source>
</evidence>
<dbReference type="EMBL" id="AP024686">
    <property type="protein sequence ID" value="BCX31555.1"/>
    <property type="molecule type" value="Genomic_DNA"/>
</dbReference>
<protein>
    <recommendedName>
        <fullName evidence="5">Lipoprotein</fullName>
    </recommendedName>
</protein>
<organism evidence="3 4">
    <name type="scientific">Latilactobacillus curvatus</name>
    <name type="common">Lactobacillus curvatus</name>
    <dbReference type="NCBI Taxonomy" id="28038"/>
    <lineage>
        <taxon>Bacteria</taxon>
        <taxon>Bacillati</taxon>
        <taxon>Bacillota</taxon>
        <taxon>Bacilli</taxon>
        <taxon>Lactobacillales</taxon>
        <taxon>Lactobacillaceae</taxon>
        <taxon>Latilactobacillus</taxon>
    </lineage>
</organism>
<proteinExistence type="predicted"/>
<keyword evidence="2" id="KW-1133">Transmembrane helix</keyword>
<name>A0ABM7QWV4_LATCU</name>
<feature type="coiled-coil region" evidence="1">
    <location>
        <begin position="45"/>
        <end position="88"/>
    </location>
</feature>
<keyword evidence="1" id="KW-0175">Coiled coil</keyword>
<sequence length="210" mass="23492">MTNNSNNSKANTILILISVVAIVIAAFSGVGYTLSKSDFTNKIAIEKQRATKQKKENKVALLAKQDQIDSLKAKINGAENNTNQSTDQNIDKDSSTIINEFINVIISNRGAKQMRSDLKELATLNVIQQIAPENVNEKYDNPGQQSKKTIESTKIYKNTDQDSHEYYVVYNYAIGEQKLKTRLVIQLGVQKDKTVITKAQYDMQNTANDD</sequence>